<sequence>MGVSIDIWRARIGFYRGSVQLNAKEMHAIFLDATNVKYFMAVLAMSLIVGNVEPNPGPPFKCPQESCSFTSPDISRIAYHQQIHRAQKNFNFRCPIVLCKHKLFTTYSGLTNHINDLHSARKSPQTTIVAAQSSCKITTCDFSCATRSELCHYLIQHLQKNTVLKCPLCRRSGNFSDAGKLLSHLNQTHSDNAFKEVKCNFLGCSESISTFDKVYGHLRIHLAENVKVNCPLQKSCHVSMFSDVQTFRTHLSVKHIGWKDDGSPILQQAATQVESASTSAQATSTFMASSINVDDCTHFEPGDLPDEDNSNEDPITTDMFFGHIGQFYLVLLSEQLLPDSTVDSIAKGLKLMSELVQHQFGVAITRELKQGNIKQEEVIDIINSVMSCDVFYAAHHRKSPGPTFTSVHLRKNFIDSLNYVKPIQVRLDNDVDDGAFAHLVPPSDVLEILLEDPSIQEHVDKSFQGLSDPDVIQDYTDESACRCKGERERIDIHVFQDAFNTVNPIGSAKNKHKFNGTYWSIGNLPQHIRSKVDSKNLAYLVQKKYLQDTRNYGPRKSFKPVVDRFKKLEAEGIVYKGRSIPVVVQFYCGDSLGGHEIGGFIGQFSSTYFCRFCEIKRLEFLRNPCAMRAFCTRESYYAALQQLEEIQSRRADVVTFRGVKEDSVLHNLEDFHVCDKRLPPCVAHDVFENGVADHDLSEMLFRLVGAGWFSYPDLNKLLGAFKCLGPDKTNKPAPIKDTGTKLGGHAIQNWTRLLPFIIQDCIQDPSHEIWKLYLKLNQMLEYACAPSFRREDLGKLKEVSEDYMRERHRLLEKKVKPKHHFLMHYADLIPFVGPIIHLFTMRFEAKHQYFKRVARACKNFINLGKTLAHLHQIWMAYLTAGSVLSRGCIVKKSLPMNVEMYDAKVKEILNSGIFSDSSVNCSKIEIDGLGYKKGMASLWEDYGVYQIEDEPFDSQCVLQSQLKYPVEQAVYNLKDKLCFSLKHFIH</sequence>
<dbReference type="PANTHER" id="PTHR46179">
    <property type="entry name" value="ZINC FINGER PROTEIN"/>
    <property type="match status" value="1"/>
</dbReference>
<name>A0AAV7X5U9_9NEOP</name>
<organism evidence="2 3">
    <name type="scientific">Megalurothrips usitatus</name>
    <name type="common">bean blossom thrips</name>
    <dbReference type="NCBI Taxonomy" id="439358"/>
    <lineage>
        <taxon>Eukaryota</taxon>
        <taxon>Metazoa</taxon>
        <taxon>Ecdysozoa</taxon>
        <taxon>Arthropoda</taxon>
        <taxon>Hexapoda</taxon>
        <taxon>Insecta</taxon>
        <taxon>Pterygota</taxon>
        <taxon>Neoptera</taxon>
        <taxon>Paraneoptera</taxon>
        <taxon>Thysanoptera</taxon>
        <taxon>Terebrantia</taxon>
        <taxon>Thripoidea</taxon>
        <taxon>Thripidae</taxon>
        <taxon>Megalurothrips</taxon>
    </lineage>
</organism>
<dbReference type="PROSITE" id="PS00028">
    <property type="entry name" value="ZINC_FINGER_C2H2_1"/>
    <property type="match status" value="1"/>
</dbReference>
<feature type="domain" description="C2H2-type" evidence="1">
    <location>
        <begin position="199"/>
        <end position="221"/>
    </location>
</feature>
<gene>
    <name evidence="2" type="ORF">ONE63_011392</name>
</gene>
<keyword evidence="3" id="KW-1185">Reference proteome</keyword>
<dbReference type="InterPro" id="IPR013087">
    <property type="entry name" value="Znf_C2H2_type"/>
</dbReference>
<dbReference type="Proteomes" id="UP001075354">
    <property type="component" value="Unassembled WGS sequence"/>
</dbReference>
<comment type="caution">
    <text evidence="2">The sequence shown here is derived from an EMBL/GenBank/DDBJ whole genome shotgun (WGS) entry which is preliminary data.</text>
</comment>
<protein>
    <recommendedName>
        <fullName evidence="1">C2H2-type domain-containing protein</fullName>
    </recommendedName>
</protein>
<evidence type="ECO:0000259" key="1">
    <source>
        <dbReference type="PROSITE" id="PS00028"/>
    </source>
</evidence>
<dbReference type="GO" id="GO:0003712">
    <property type="term" value="F:transcription coregulator activity"/>
    <property type="evidence" value="ECO:0007669"/>
    <property type="project" value="TreeGrafter"/>
</dbReference>
<proteinExistence type="predicted"/>
<dbReference type="AlphaFoldDB" id="A0AAV7X5U9"/>
<accession>A0AAV7X5U9</accession>
<dbReference type="InterPro" id="IPR051061">
    <property type="entry name" value="Zinc_finger_trans_reg"/>
</dbReference>
<evidence type="ECO:0000313" key="2">
    <source>
        <dbReference type="EMBL" id="KAJ1519015.1"/>
    </source>
</evidence>
<dbReference type="SMART" id="SM00355">
    <property type="entry name" value="ZnF_C2H2"/>
    <property type="match status" value="6"/>
</dbReference>
<dbReference type="GO" id="GO:0006357">
    <property type="term" value="P:regulation of transcription by RNA polymerase II"/>
    <property type="evidence" value="ECO:0007669"/>
    <property type="project" value="TreeGrafter"/>
</dbReference>
<dbReference type="EMBL" id="JAPTSV010000795">
    <property type="protein sequence ID" value="KAJ1519015.1"/>
    <property type="molecule type" value="Genomic_DNA"/>
</dbReference>
<dbReference type="GO" id="GO:0005634">
    <property type="term" value="C:nucleus"/>
    <property type="evidence" value="ECO:0007669"/>
    <property type="project" value="TreeGrafter"/>
</dbReference>
<reference evidence="2" key="1">
    <citation type="submission" date="2022-12" db="EMBL/GenBank/DDBJ databases">
        <title>Chromosome-level genome assembly of the bean flower thrips Megalurothrips usitatus.</title>
        <authorList>
            <person name="Ma L."/>
            <person name="Liu Q."/>
            <person name="Li H."/>
            <person name="Cai W."/>
        </authorList>
    </citation>
    <scope>NUCLEOTIDE SEQUENCE</scope>
    <source>
        <strain evidence="2">Cailab_2022a</strain>
    </source>
</reference>
<dbReference type="PANTHER" id="PTHR46179:SF26">
    <property type="entry name" value="ZINC FINGER PROTEIN 423 HOMOLOG"/>
    <property type="match status" value="1"/>
</dbReference>
<evidence type="ECO:0000313" key="3">
    <source>
        <dbReference type="Proteomes" id="UP001075354"/>
    </source>
</evidence>